<protein>
    <submittedName>
        <fullName evidence="1">Uncharacterized protein</fullName>
    </submittedName>
</protein>
<sequence length="165" mass="18837">MQPYRSTVLYESVPPLVGVHRFDTLQQILESSKSCAFLKSSQLLCALDRRIEVTRLEIGLLHGVADHPHQALTSLLLVIHCSFRRSLRTVTRCGTASHYTSSGWHTLLLSHLKFPCDKNCFLSCFVLEEMPNVEIFERSLRRCLQPRRSEPCHRVPAISTLTVHL</sequence>
<dbReference type="AlphaFoldDB" id="A0A074YSY3"/>
<reference evidence="1 2" key="1">
    <citation type="journal article" date="2014" name="BMC Genomics">
        <title>Genome sequencing of four Aureobasidium pullulans varieties: biotechnological potential, stress tolerance, and description of new species.</title>
        <authorList>
            <person name="Gostin Ar C."/>
            <person name="Ohm R.A."/>
            <person name="Kogej T."/>
            <person name="Sonjak S."/>
            <person name="Turk M."/>
            <person name="Zajc J."/>
            <person name="Zalar P."/>
            <person name="Grube M."/>
            <person name="Sun H."/>
            <person name="Han J."/>
            <person name="Sharma A."/>
            <person name="Chiniquy J."/>
            <person name="Ngan C.Y."/>
            <person name="Lipzen A."/>
            <person name="Barry K."/>
            <person name="Grigoriev I.V."/>
            <person name="Gunde-Cimerman N."/>
        </authorList>
    </citation>
    <scope>NUCLEOTIDE SEQUENCE [LARGE SCALE GENOMIC DNA]</scope>
    <source>
        <strain evidence="1 2">EXF-2481</strain>
    </source>
</reference>
<keyword evidence="2" id="KW-1185">Reference proteome</keyword>
<evidence type="ECO:0000313" key="1">
    <source>
        <dbReference type="EMBL" id="KER00796.1"/>
    </source>
</evidence>
<dbReference type="Proteomes" id="UP000030641">
    <property type="component" value="Unassembled WGS sequence"/>
</dbReference>
<organism evidence="1 2">
    <name type="scientific">Aureobasidium subglaciale (strain EXF-2481)</name>
    <name type="common">Aureobasidium pullulans var. subglaciale</name>
    <dbReference type="NCBI Taxonomy" id="1043005"/>
    <lineage>
        <taxon>Eukaryota</taxon>
        <taxon>Fungi</taxon>
        <taxon>Dikarya</taxon>
        <taxon>Ascomycota</taxon>
        <taxon>Pezizomycotina</taxon>
        <taxon>Dothideomycetes</taxon>
        <taxon>Dothideomycetidae</taxon>
        <taxon>Dothideales</taxon>
        <taxon>Saccotheciaceae</taxon>
        <taxon>Aureobasidium</taxon>
    </lineage>
</organism>
<dbReference type="HOGENOM" id="CLU_1610437_0_0_1"/>
<gene>
    <name evidence="1" type="ORF">AUEXF2481DRAFT_160265</name>
</gene>
<dbReference type="EMBL" id="KL584749">
    <property type="protein sequence ID" value="KER00796.1"/>
    <property type="molecule type" value="Genomic_DNA"/>
</dbReference>
<dbReference type="InParanoid" id="A0A074YSY3"/>
<evidence type="ECO:0000313" key="2">
    <source>
        <dbReference type="Proteomes" id="UP000030641"/>
    </source>
</evidence>
<name>A0A074YSY3_AURSE</name>
<dbReference type="GeneID" id="25362187"/>
<dbReference type="RefSeq" id="XP_013349310.1">
    <property type="nucleotide sequence ID" value="XM_013493856.1"/>
</dbReference>
<proteinExistence type="predicted"/>
<accession>A0A074YSY3</accession>